<dbReference type="NCBIfam" id="TIGR01352">
    <property type="entry name" value="tonB_Cterm"/>
    <property type="match status" value="1"/>
</dbReference>
<dbReference type="GO" id="GO:0098797">
    <property type="term" value="C:plasma membrane protein complex"/>
    <property type="evidence" value="ECO:0007669"/>
    <property type="project" value="TreeGrafter"/>
</dbReference>
<keyword evidence="5" id="KW-0997">Cell inner membrane</keyword>
<keyword evidence="4" id="KW-1003">Cell membrane</keyword>
<evidence type="ECO:0000256" key="1">
    <source>
        <dbReference type="ARBA" id="ARBA00004383"/>
    </source>
</evidence>
<dbReference type="KEGG" id="talb:FTW19_16875"/>
<keyword evidence="7" id="KW-0653">Protein transport</keyword>
<dbReference type="Pfam" id="PF03544">
    <property type="entry name" value="TonB_C"/>
    <property type="match status" value="1"/>
</dbReference>
<accession>A0A5B9EGF7</accession>
<evidence type="ECO:0000256" key="10">
    <source>
        <dbReference type="SAM" id="Phobius"/>
    </source>
</evidence>
<protein>
    <submittedName>
        <fullName evidence="12">Energy transducer TonB</fullName>
    </submittedName>
</protein>
<evidence type="ECO:0000256" key="5">
    <source>
        <dbReference type="ARBA" id="ARBA00022519"/>
    </source>
</evidence>
<gene>
    <name evidence="12" type="ORF">FTW19_16875</name>
</gene>
<keyword evidence="9 10" id="KW-0472">Membrane</keyword>
<evidence type="ECO:0000256" key="2">
    <source>
        <dbReference type="ARBA" id="ARBA00006555"/>
    </source>
</evidence>
<feature type="transmembrane region" description="Helical" evidence="10">
    <location>
        <begin position="29"/>
        <end position="51"/>
    </location>
</feature>
<dbReference type="PANTHER" id="PTHR33446:SF2">
    <property type="entry name" value="PROTEIN TONB"/>
    <property type="match status" value="1"/>
</dbReference>
<evidence type="ECO:0000256" key="4">
    <source>
        <dbReference type="ARBA" id="ARBA00022475"/>
    </source>
</evidence>
<evidence type="ECO:0000256" key="7">
    <source>
        <dbReference type="ARBA" id="ARBA00022927"/>
    </source>
</evidence>
<name>A0A5B9EGF7_9BACT</name>
<evidence type="ECO:0000259" key="11">
    <source>
        <dbReference type="PROSITE" id="PS52015"/>
    </source>
</evidence>
<dbReference type="InterPro" id="IPR037682">
    <property type="entry name" value="TonB_C"/>
</dbReference>
<evidence type="ECO:0000256" key="6">
    <source>
        <dbReference type="ARBA" id="ARBA00022692"/>
    </source>
</evidence>
<dbReference type="InterPro" id="IPR006260">
    <property type="entry name" value="TonB/TolA_C"/>
</dbReference>
<dbReference type="EMBL" id="CP042806">
    <property type="protein sequence ID" value="QEE29521.1"/>
    <property type="molecule type" value="Genomic_DNA"/>
</dbReference>
<dbReference type="PROSITE" id="PS52015">
    <property type="entry name" value="TONB_CTD"/>
    <property type="match status" value="1"/>
</dbReference>
<organism evidence="12 13">
    <name type="scientific">Terriglobus albidus</name>
    <dbReference type="NCBI Taxonomy" id="1592106"/>
    <lineage>
        <taxon>Bacteria</taxon>
        <taxon>Pseudomonadati</taxon>
        <taxon>Acidobacteriota</taxon>
        <taxon>Terriglobia</taxon>
        <taxon>Terriglobales</taxon>
        <taxon>Acidobacteriaceae</taxon>
        <taxon>Terriglobus</taxon>
    </lineage>
</organism>
<evidence type="ECO:0000313" key="12">
    <source>
        <dbReference type="EMBL" id="QEE29521.1"/>
    </source>
</evidence>
<keyword evidence="3" id="KW-0813">Transport</keyword>
<dbReference type="PANTHER" id="PTHR33446">
    <property type="entry name" value="PROTEIN TONB-RELATED"/>
    <property type="match status" value="1"/>
</dbReference>
<keyword evidence="6 10" id="KW-0812">Transmembrane</keyword>
<evidence type="ECO:0000256" key="3">
    <source>
        <dbReference type="ARBA" id="ARBA00022448"/>
    </source>
</evidence>
<dbReference type="GO" id="GO:0055085">
    <property type="term" value="P:transmembrane transport"/>
    <property type="evidence" value="ECO:0007669"/>
    <property type="project" value="InterPro"/>
</dbReference>
<dbReference type="Proteomes" id="UP000321820">
    <property type="component" value="Chromosome"/>
</dbReference>
<reference evidence="12 13" key="1">
    <citation type="submission" date="2019-08" db="EMBL/GenBank/DDBJ databases">
        <title>Complete genome sequence of Terriglobus albidus strain ORNL.</title>
        <authorList>
            <person name="Podar M."/>
        </authorList>
    </citation>
    <scope>NUCLEOTIDE SEQUENCE [LARGE SCALE GENOMIC DNA]</scope>
    <source>
        <strain evidence="12 13">ORNL</strain>
    </source>
</reference>
<comment type="similarity">
    <text evidence="2">Belongs to the TonB family.</text>
</comment>
<keyword evidence="8 10" id="KW-1133">Transmembrane helix</keyword>
<sequence length="252" mass="26563">MRTHLKESAIMLESALIESTGRIHTARRYTAIASIGLQLVIGAACITYPLLYPEALPKSAITPLPLQPPMLTKAPQVVTQAAARTVTQSTPLIDRTFTVPRQIPTTIDTTPDPDVAKIGIPDMNMASGNTNDVIGALLRNAGPVPSVVSVTPKPKAAMPRVTEGVTRGLLLKSITPVYPAIARAAGVRGTVVVTAVISKSGAIESLQVVSGPEMLRGAALDAIRAARYRPYLLNGEPTEVQTTITINFIMGG</sequence>
<proteinExistence type="inferred from homology"/>
<dbReference type="InterPro" id="IPR051045">
    <property type="entry name" value="TonB-dependent_transducer"/>
</dbReference>
<dbReference type="GO" id="GO:0031992">
    <property type="term" value="F:energy transducer activity"/>
    <property type="evidence" value="ECO:0007669"/>
    <property type="project" value="TreeGrafter"/>
</dbReference>
<dbReference type="SUPFAM" id="SSF74653">
    <property type="entry name" value="TolA/TonB C-terminal domain"/>
    <property type="match status" value="1"/>
</dbReference>
<feature type="domain" description="TonB C-terminal" evidence="11">
    <location>
        <begin position="163"/>
        <end position="252"/>
    </location>
</feature>
<evidence type="ECO:0000313" key="13">
    <source>
        <dbReference type="Proteomes" id="UP000321820"/>
    </source>
</evidence>
<comment type="subcellular location">
    <subcellularLocation>
        <location evidence="1">Cell inner membrane</location>
        <topology evidence="1">Single-pass membrane protein</topology>
        <orientation evidence="1">Periplasmic side</orientation>
    </subcellularLocation>
</comment>
<dbReference type="GO" id="GO:0015031">
    <property type="term" value="P:protein transport"/>
    <property type="evidence" value="ECO:0007669"/>
    <property type="project" value="UniProtKB-KW"/>
</dbReference>
<dbReference type="Gene3D" id="3.30.1150.10">
    <property type="match status" value="1"/>
</dbReference>
<dbReference type="OrthoDB" id="123206at2"/>
<evidence type="ECO:0000256" key="8">
    <source>
        <dbReference type="ARBA" id="ARBA00022989"/>
    </source>
</evidence>
<dbReference type="AlphaFoldDB" id="A0A5B9EGF7"/>
<keyword evidence="13" id="KW-1185">Reference proteome</keyword>
<evidence type="ECO:0000256" key="9">
    <source>
        <dbReference type="ARBA" id="ARBA00023136"/>
    </source>
</evidence>